<dbReference type="InterPro" id="IPR049174">
    <property type="entry name" value="Beta-AFase-like"/>
</dbReference>
<organism evidence="4 5">
    <name type="scientific">Rhizobium rhododendri</name>
    <dbReference type="NCBI Taxonomy" id="2506430"/>
    <lineage>
        <taxon>Bacteria</taxon>
        <taxon>Pseudomonadati</taxon>
        <taxon>Pseudomonadota</taxon>
        <taxon>Alphaproteobacteria</taxon>
        <taxon>Hyphomicrobiales</taxon>
        <taxon>Rhizobiaceae</taxon>
        <taxon>Rhizobium/Agrobacterium group</taxon>
        <taxon>Rhizobium</taxon>
    </lineage>
</organism>
<feature type="domain" description="Non-reducing end beta-L-arabinofuranosidase-like GH127 catalytic" evidence="1">
    <location>
        <begin position="24"/>
        <end position="427"/>
    </location>
</feature>
<gene>
    <name evidence="4" type="ORF">PR018_02635</name>
</gene>
<dbReference type="GO" id="GO:0016787">
    <property type="term" value="F:hydrolase activity"/>
    <property type="evidence" value="ECO:0007669"/>
    <property type="project" value="UniProtKB-KW"/>
</dbReference>
<dbReference type="SUPFAM" id="SSF48208">
    <property type="entry name" value="Six-hairpin glycosidases"/>
    <property type="match status" value="1"/>
</dbReference>
<dbReference type="InterPro" id="IPR049046">
    <property type="entry name" value="Beta-AFase-like_GH127_middle"/>
</dbReference>
<dbReference type="PANTHER" id="PTHR43465:SF2">
    <property type="entry name" value="DUF1680 DOMAIN PROTEIN (AFU_ORTHOLOGUE AFUA_1G08910)"/>
    <property type="match status" value="1"/>
</dbReference>
<sequence length="650" mass="72515">MSMPSSAADTIRQNAKFRPPAVHQVRVGGFFGPRIETIATATAHTLLDRCIEAGMLDQVDPDRPNPGLRIPYQQGNDTVSTQMFWDSDFGKSIEAAAYGLLHKPDAALEARIDEIVDAYGRLQDENGYLNSWYQRIEPGKRWTNLRDCHELYDAGHLMEGAVAYYHVTGKRKLLDIMARYADHIATVFGPGEDQKPGYCGHPEIELALVKLGRATGEQRYLELARFFVNERGQRPDGQHYYDREARARGRDPADYHFATYEYSQSHVPVREQRHVVGHAVRAAYLYSGMADVSTEFGDDSLKPALEAIWAHLTEKNLYVTGGFGPSAHNEGLTFDYDLPNETAYAETCAAVALVFWASRMLGLGPDRAYADVMERALYNGALVGLSIDGTRFFYDNPLESRGKHHRWTWHRCPCCPPNIARLVASVGTYMYGESENEIAVHLYCEGIADLETAGTAVRIGQETIYPLDGAIRLTLEPQQPAEFTLSLRLPAWSPGVTIRVNGAPVDRAAVEQKGYARLSRLWKSGDVVELDLEMPVQQLHAHPKAGVDQGRVALQRGPLVYCLEGVDNGDDLNSLVLQPQSRFRCEPVNTLGSIPALVTTGLREVAAGESLYTERLPRREEAEIRAVPYHLWDNRAAGEMLVWIRTEGGR</sequence>
<feature type="domain" description="Non-reducing end beta-L-arabinofuranosidase-like GH127 C-terminal" evidence="3">
    <location>
        <begin position="536"/>
        <end position="645"/>
    </location>
</feature>
<evidence type="ECO:0000313" key="5">
    <source>
        <dbReference type="Proteomes" id="UP000318939"/>
    </source>
</evidence>
<dbReference type="InterPro" id="IPR012878">
    <property type="entry name" value="Beta-AFase-like_GH127_cat"/>
</dbReference>
<evidence type="ECO:0000313" key="4">
    <source>
        <dbReference type="EMBL" id="WFS23442.1"/>
    </source>
</evidence>
<dbReference type="Pfam" id="PF20736">
    <property type="entry name" value="Glyco_hydro127M"/>
    <property type="match status" value="1"/>
</dbReference>
<keyword evidence="5" id="KW-1185">Reference proteome</keyword>
<reference evidence="4" key="2">
    <citation type="journal article" date="2023" name="MicrobiologyOpen">
        <title>Genomics of the tumorigenes clade of the family Rhizobiaceae and description of Rhizobium rhododendri sp. nov.</title>
        <authorList>
            <person name="Kuzmanovic N."/>
            <person name="diCenzo G.C."/>
            <person name="Bunk B."/>
            <person name="Sproeer C."/>
            <person name="Fruehling A."/>
            <person name="Neumann-Schaal M."/>
            <person name="Overmann J."/>
            <person name="Smalla K."/>
        </authorList>
    </citation>
    <scope>NUCLEOTIDE SEQUENCE</scope>
    <source>
        <strain evidence="4">Rho-6.2</strain>
    </source>
</reference>
<protein>
    <submittedName>
        <fullName evidence="4">Glycoside hydrolase family 127 protein</fullName>
    </submittedName>
</protein>
<evidence type="ECO:0000259" key="1">
    <source>
        <dbReference type="Pfam" id="PF07944"/>
    </source>
</evidence>
<evidence type="ECO:0000259" key="3">
    <source>
        <dbReference type="Pfam" id="PF20737"/>
    </source>
</evidence>
<dbReference type="Pfam" id="PF07944">
    <property type="entry name" value="Beta-AFase-like_GH127_cat"/>
    <property type="match status" value="1"/>
</dbReference>
<dbReference type="EMBL" id="CP117267">
    <property type="protein sequence ID" value="WFS23442.1"/>
    <property type="molecule type" value="Genomic_DNA"/>
</dbReference>
<dbReference type="PANTHER" id="PTHR43465">
    <property type="entry name" value="DUF1680 DOMAIN PROTEIN (AFU_ORTHOLOGUE AFUA_1G08910)"/>
    <property type="match status" value="1"/>
</dbReference>
<proteinExistence type="predicted"/>
<name>A0ABY8IIE8_9HYPH</name>
<keyword evidence="4" id="KW-0378">Hydrolase</keyword>
<dbReference type="RefSeq" id="WP_161990938.1">
    <property type="nucleotide sequence ID" value="NZ_CP117267.1"/>
</dbReference>
<reference evidence="4" key="1">
    <citation type="journal article" date="2019" name="Phytopathology">
        <title>A Novel Group of Rhizobium tumorigenes-Like Agrobacteria Associated with Crown Gall Disease of Rhododendron and Blueberry.</title>
        <authorList>
            <person name="Kuzmanovic N."/>
            <person name="Behrens P."/>
            <person name="Idczak E."/>
            <person name="Wagner S."/>
            <person name="Gotz M."/>
            <person name="Sproer C."/>
            <person name="Bunk B."/>
            <person name="Overmann J."/>
            <person name="Smalla K."/>
        </authorList>
    </citation>
    <scope>NUCLEOTIDE SEQUENCE</scope>
    <source>
        <strain evidence="4">Rho-6.2</strain>
    </source>
</reference>
<accession>A0ABY8IIE8</accession>
<dbReference type="Proteomes" id="UP000318939">
    <property type="component" value="Chromosome"/>
</dbReference>
<dbReference type="Pfam" id="PF20737">
    <property type="entry name" value="Glyco_hydro127C"/>
    <property type="match status" value="1"/>
</dbReference>
<dbReference type="InterPro" id="IPR008928">
    <property type="entry name" value="6-hairpin_glycosidase_sf"/>
</dbReference>
<feature type="domain" description="Non-reducing end beta-L-arabinofuranosidase-like GH127 middle" evidence="2">
    <location>
        <begin position="438"/>
        <end position="534"/>
    </location>
</feature>
<evidence type="ECO:0000259" key="2">
    <source>
        <dbReference type="Pfam" id="PF20736"/>
    </source>
</evidence>
<dbReference type="InterPro" id="IPR049049">
    <property type="entry name" value="Beta-AFase-like_GH127_C"/>
</dbReference>